<reference evidence="2 3" key="1">
    <citation type="journal article" date="2014" name="Appl. Environ. Microbiol.">
        <title>Elucidation of insertion elements encoded on plasmids and in vitro construction of shuttle vectors from the toxic cyanobacterium Planktothrix.</title>
        <authorList>
            <person name="Christiansen G."/>
            <person name="Goesmann A."/>
            <person name="Kurmayer R."/>
        </authorList>
    </citation>
    <scope>NUCLEOTIDE SEQUENCE [LARGE SCALE GENOMIC DNA]</scope>
    <source>
        <strain evidence="2 3">NIVA-CYA 126/8</strain>
    </source>
</reference>
<organism evidence="2 3">
    <name type="scientific">Planktothrix agardhii (strain NIVA-CYA 126/8)</name>
    <dbReference type="NCBI Taxonomy" id="388467"/>
    <lineage>
        <taxon>Bacteria</taxon>
        <taxon>Bacillati</taxon>
        <taxon>Cyanobacteriota</taxon>
        <taxon>Cyanophyceae</taxon>
        <taxon>Oscillatoriophycideae</taxon>
        <taxon>Oscillatoriales</taxon>
        <taxon>Microcoleaceae</taxon>
        <taxon>Planktothrix</taxon>
    </lineage>
</organism>
<dbReference type="Pfam" id="PF00583">
    <property type="entry name" value="Acetyltransf_1"/>
    <property type="match status" value="1"/>
</dbReference>
<protein>
    <submittedName>
        <fullName evidence="2">Diamine acetyltransferase 2</fullName>
        <ecNumber evidence="2">2.3.1.57</ecNumber>
    </submittedName>
</protein>
<dbReference type="Gene3D" id="3.40.630.30">
    <property type="match status" value="1"/>
</dbReference>
<dbReference type="AlphaFoldDB" id="A0A073CKT3"/>
<sequence length="223" mass="25262">MNQLFSTSRSNTFFWGYGNGMGSKNLPEQENSLQKGSSVDFSSLQIRPATSEDLTGLTDVLAESFHSQEGLLGWIYPILRLGIYEDSRYRLLANTDQYLCLVAVVSGVRSSQPSILGTIEIGLRSRYPWQLSLTSRYLYISNLAVHPQYRKLGIAQKLLASCEQTAQHWGFSNIYLHVLENNHQARGLYYKMGYRLIEIDSGWNCTLLGQPRRLFLQKPIGNG</sequence>
<dbReference type="SUPFAM" id="SSF55729">
    <property type="entry name" value="Acyl-CoA N-acyltransferases (Nat)"/>
    <property type="match status" value="1"/>
</dbReference>
<evidence type="ECO:0000313" key="3">
    <source>
        <dbReference type="Proteomes" id="UP000027395"/>
    </source>
</evidence>
<proteinExistence type="predicted"/>
<dbReference type="InterPro" id="IPR000182">
    <property type="entry name" value="GNAT_dom"/>
</dbReference>
<accession>A0A073CKT3</accession>
<evidence type="ECO:0000259" key="1">
    <source>
        <dbReference type="PROSITE" id="PS51186"/>
    </source>
</evidence>
<feature type="domain" description="N-acetyltransferase" evidence="1">
    <location>
        <begin position="44"/>
        <end position="221"/>
    </location>
</feature>
<name>A0A073CKT3_PLAA1</name>
<keyword evidence="2" id="KW-0808">Transferase</keyword>
<dbReference type="GO" id="GO:0004145">
    <property type="term" value="F:diamine N-acetyltransferase activity"/>
    <property type="evidence" value="ECO:0007669"/>
    <property type="project" value="UniProtKB-EC"/>
</dbReference>
<gene>
    <name evidence="2" type="ORF">A19Y_4050</name>
</gene>
<dbReference type="Proteomes" id="UP000027395">
    <property type="component" value="Chromosome"/>
</dbReference>
<dbReference type="PROSITE" id="PS51186">
    <property type="entry name" value="GNAT"/>
    <property type="match status" value="1"/>
</dbReference>
<dbReference type="EC" id="2.3.1.57" evidence="2"/>
<keyword evidence="3" id="KW-1185">Reference proteome</keyword>
<dbReference type="CDD" id="cd04301">
    <property type="entry name" value="NAT_SF"/>
    <property type="match status" value="1"/>
</dbReference>
<dbReference type="EMBL" id="CM002803">
    <property type="protein sequence ID" value="KEI68761.1"/>
    <property type="molecule type" value="Genomic_DNA"/>
</dbReference>
<dbReference type="PANTHER" id="PTHR47443">
    <property type="entry name" value="ACYL-COA N-ACYLTRANSFERASES (NAT) SUPERFAMILY PROTEIN"/>
    <property type="match status" value="1"/>
</dbReference>
<dbReference type="PATRIC" id="fig|388467.6.peg.3992"/>
<dbReference type="HOGENOM" id="CLU_087926_0_0_3"/>
<dbReference type="eggNOG" id="COG0456">
    <property type="taxonomic scope" value="Bacteria"/>
</dbReference>
<dbReference type="PANTHER" id="PTHR47443:SF3">
    <property type="entry name" value="GCN5-RELATED N-ACETYLTRANSFERASE 4, CHLOROPLASTIC"/>
    <property type="match status" value="1"/>
</dbReference>
<keyword evidence="2" id="KW-0012">Acyltransferase</keyword>
<dbReference type="InterPro" id="IPR016181">
    <property type="entry name" value="Acyl_CoA_acyltransferase"/>
</dbReference>
<evidence type="ECO:0000313" key="2">
    <source>
        <dbReference type="EMBL" id="KEI68761.1"/>
    </source>
</evidence>
<dbReference type="STRING" id="388467.A19Y_4050"/>